<dbReference type="PANTHER" id="PTHR31751:SF7">
    <property type="entry name" value="THAP-TYPE DOMAIN-CONTAINING PROTEIN"/>
    <property type="match status" value="1"/>
</dbReference>
<evidence type="ECO:0000313" key="3">
    <source>
        <dbReference type="Proteomes" id="UP001209878"/>
    </source>
</evidence>
<dbReference type="Proteomes" id="UP001209878">
    <property type="component" value="Unassembled WGS sequence"/>
</dbReference>
<dbReference type="PANTHER" id="PTHR31751">
    <property type="entry name" value="SI:CH211-108C17.2-RELATED-RELATED"/>
    <property type="match status" value="1"/>
</dbReference>
<sequence length="377" mass="41752">MHVAGRALSIRDNNTGSTSASRFTIGTFITCGLSSATKRGQLTGDLGRLHVDICCPLETKSPGGFDARSGNYLLLGQQSQPRTRLRRLLVGVSRNRSNSIAANNSQLTIVNAFGRTSQRVDANNFEQDKLFAQFASLTPRHSSQMHCCTRLQEMRRLGSRHLKAAVDGSTRENSSPSPSSSSSCHSSQLMGEGGREVSSNCANKALAPWCGDTVKHFWHCAKTAGGSVERFKAEWRGVIHHTVNRHEWQIGGGVSAGQCSHGPLEEDHDKAWLEQGSPAHKPWHTGELEAFHHHILMYAAKLFTFSYPVYVARTQLAAIDFQKHKDRPYHLNAAGEMMYKRMYSKKSGNWYAVPIKTPKTYNYIIEMQMDAASESDG</sequence>
<gene>
    <name evidence="2" type="ORF">NP493_185g04021</name>
</gene>
<reference evidence="2" key="1">
    <citation type="journal article" date="2023" name="Mol. Biol. Evol.">
        <title>Third-Generation Sequencing Reveals the Adaptive Role of the Epigenome in Three Deep-Sea Polychaetes.</title>
        <authorList>
            <person name="Perez M."/>
            <person name="Aroh O."/>
            <person name="Sun Y."/>
            <person name="Lan Y."/>
            <person name="Juniper S.K."/>
            <person name="Young C.R."/>
            <person name="Angers B."/>
            <person name="Qian P.Y."/>
        </authorList>
    </citation>
    <scope>NUCLEOTIDE SEQUENCE</scope>
    <source>
        <strain evidence="2">R07B-5</strain>
    </source>
</reference>
<protein>
    <submittedName>
        <fullName evidence="2">Uncharacterized protein</fullName>
    </submittedName>
</protein>
<comment type="caution">
    <text evidence="2">The sequence shown here is derived from an EMBL/GenBank/DDBJ whole genome shotgun (WGS) entry which is preliminary data.</text>
</comment>
<dbReference type="EMBL" id="JAODUO010000185">
    <property type="protein sequence ID" value="KAK2186891.1"/>
    <property type="molecule type" value="Genomic_DNA"/>
</dbReference>
<keyword evidence="3" id="KW-1185">Reference proteome</keyword>
<name>A0AAD9UF00_RIDPI</name>
<evidence type="ECO:0000313" key="2">
    <source>
        <dbReference type="EMBL" id="KAK2186891.1"/>
    </source>
</evidence>
<evidence type="ECO:0000256" key="1">
    <source>
        <dbReference type="SAM" id="MobiDB-lite"/>
    </source>
</evidence>
<organism evidence="2 3">
    <name type="scientific">Ridgeia piscesae</name>
    <name type="common">Tubeworm</name>
    <dbReference type="NCBI Taxonomy" id="27915"/>
    <lineage>
        <taxon>Eukaryota</taxon>
        <taxon>Metazoa</taxon>
        <taxon>Spiralia</taxon>
        <taxon>Lophotrochozoa</taxon>
        <taxon>Annelida</taxon>
        <taxon>Polychaeta</taxon>
        <taxon>Sedentaria</taxon>
        <taxon>Canalipalpata</taxon>
        <taxon>Sabellida</taxon>
        <taxon>Siboglinidae</taxon>
        <taxon>Ridgeia</taxon>
    </lineage>
</organism>
<proteinExistence type="predicted"/>
<feature type="region of interest" description="Disordered" evidence="1">
    <location>
        <begin position="165"/>
        <end position="191"/>
    </location>
</feature>
<dbReference type="AlphaFoldDB" id="A0AAD9UF00"/>
<accession>A0AAD9UF00</accession>
<feature type="compositionally biased region" description="Low complexity" evidence="1">
    <location>
        <begin position="174"/>
        <end position="187"/>
    </location>
</feature>